<keyword evidence="5" id="KW-0539">Nucleus</keyword>
<reference evidence="7 8" key="1">
    <citation type="journal article" date="2020" name="ISME J.">
        <title>Uncovering the hidden diversity of litter-decomposition mechanisms in mushroom-forming fungi.</title>
        <authorList>
            <person name="Floudas D."/>
            <person name="Bentzer J."/>
            <person name="Ahren D."/>
            <person name="Johansson T."/>
            <person name="Persson P."/>
            <person name="Tunlid A."/>
        </authorList>
    </citation>
    <scope>NUCLEOTIDE SEQUENCE [LARGE SCALE GENOMIC DNA]</scope>
    <source>
        <strain evidence="7 8">CBS 291.85</strain>
    </source>
</reference>
<evidence type="ECO:0000313" key="7">
    <source>
        <dbReference type="EMBL" id="KAF5370277.1"/>
    </source>
</evidence>
<dbReference type="InterPro" id="IPR008906">
    <property type="entry name" value="HATC_C_dom"/>
</dbReference>
<dbReference type="OrthoDB" id="1607513at2759"/>
<keyword evidence="3" id="KW-0863">Zinc-finger</keyword>
<dbReference type="InterPro" id="IPR012337">
    <property type="entry name" value="RNaseH-like_sf"/>
</dbReference>
<evidence type="ECO:0000256" key="3">
    <source>
        <dbReference type="ARBA" id="ARBA00022771"/>
    </source>
</evidence>
<evidence type="ECO:0000256" key="4">
    <source>
        <dbReference type="ARBA" id="ARBA00022833"/>
    </source>
</evidence>
<proteinExistence type="predicted"/>
<dbReference type="GO" id="GO:0008270">
    <property type="term" value="F:zinc ion binding"/>
    <property type="evidence" value="ECO:0007669"/>
    <property type="project" value="UniProtKB-KW"/>
</dbReference>
<organism evidence="7 8">
    <name type="scientific">Tetrapyrgos nigripes</name>
    <dbReference type="NCBI Taxonomy" id="182062"/>
    <lineage>
        <taxon>Eukaryota</taxon>
        <taxon>Fungi</taxon>
        <taxon>Dikarya</taxon>
        <taxon>Basidiomycota</taxon>
        <taxon>Agaricomycotina</taxon>
        <taxon>Agaricomycetes</taxon>
        <taxon>Agaricomycetidae</taxon>
        <taxon>Agaricales</taxon>
        <taxon>Marasmiineae</taxon>
        <taxon>Marasmiaceae</taxon>
        <taxon>Tetrapyrgos</taxon>
    </lineage>
</organism>
<sequence length="130" mass="14586">MVWSKTLDSTTLPAVSAPIPSVDDSPVKFDFLSRYAQPSSSPSYLQDELDEYFQITSSCAKMSIDPLEWWYAQREQFPNLFHFAHDVLYIPSSTVAIEQVFSGGRDTVSLHHASLKADTIQALMVVKAQL</sequence>
<dbReference type="Proteomes" id="UP000559256">
    <property type="component" value="Unassembled WGS sequence"/>
</dbReference>
<dbReference type="PANTHER" id="PTHR46481:SF10">
    <property type="entry name" value="ZINC FINGER BED DOMAIN-CONTAINING PROTEIN 39"/>
    <property type="match status" value="1"/>
</dbReference>
<dbReference type="AlphaFoldDB" id="A0A8H5GSN8"/>
<evidence type="ECO:0000256" key="1">
    <source>
        <dbReference type="ARBA" id="ARBA00004123"/>
    </source>
</evidence>
<keyword evidence="4" id="KW-0862">Zinc</keyword>
<evidence type="ECO:0000313" key="8">
    <source>
        <dbReference type="Proteomes" id="UP000559256"/>
    </source>
</evidence>
<dbReference type="GO" id="GO:0005634">
    <property type="term" value="C:nucleus"/>
    <property type="evidence" value="ECO:0007669"/>
    <property type="project" value="UniProtKB-SubCell"/>
</dbReference>
<comment type="subcellular location">
    <subcellularLocation>
        <location evidence="1">Nucleus</location>
    </subcellularLocation>
</comment>
<keyword evidence="8" id="KW-1185">Reference proteome</keyword>
<evidence type="ECO:0000259" key="6">
    <source>
        <dbReference type="Pfam" id="PF05699"/>
    </source>
</evidence>
<dbReference type="EMBL" id="JAACJM010000011">
    <property type="protein sequence ID" value="KAF5370277.1"/>
    <property type="molecule type" value="Genomic_DNA"/>
</dbReference>
<name>A0A8H5GSN8_9AGAR</name>
<gene>
    <name evidence="7" type="ORF">D9758_006878</name>
</gene>
<dbReference type="Pfam" id="PF05699">
    <property type="entry name" value="Dimer_Tnp_hAT"/>
    <property type="match status" value="1"/>
</dbReference>
<evidence type="ECO:0000256" key="5">
    <source>
        <dbReference type="ARBA" id="ARBA00023242"/>
    </source>
</evidence>
<dbReference type="SUPFAM" id="SSF53098">
    <property type="entry name" value="Ribonuclease H-like"/>
    <property type="match status" value="1"/>
</dbReference>
<dbReference type="PANTHER" id="PTHR46481">
    <property type="entry name" value="ZINC FINGER BED DOMAIN-CONTAINING PROTEIN 4"/>
    <property type="match status" value="1"/>
</dbReference>
<evidence type="ECO:0000256" key="2">
    <source>
        <dbReference type="ARBA" id="ARBA00022723"/>
    </source>
</evidence>
<keyword evidence="2" id="KW-0479">Metal-binding</keyword>
<comment type="caution">
    <text evidence="7">The sequence shown here is derived from an EMBL/GenBank/DDBJ whole genome shotgun (WGS) entry which is preliminary data.</text>
</comment>
<feature type="domain" description="HAT C-terminal dimerisation" evidence="6">
    <location>
        <begin position="48"/>
        <end position="129"/>
    </location>
</feature>
<dbReference type="InterPro" id="IPR052035">
    <property type="entry name" value="ZnF_BED_domain_contain"/>
</dbReference>
<protein>
    <recommendedName>
        <fullName evidence="6">HAT C-terminal dimerisation domain-containing protein</fullName>
    </recommendedName>
</protein>
<dbReference type="GO" id="GO:0046983">
    <property type="term" value="F:protein dimerization activity"/>
    <property type="evidence" value="ECO:0007669"/>
    <property type="project" value="InterPro"/>
</dbReference>
<accession>A0A8H5GSN8</accession>